<proteinExistence type="predicted"/>
<evidence type="ECO:0000256" key="1">
    <source>
        <dbReference type="SAM" id="MobiDB-lite"/>
    </source>
</evidence>
<evidence type="ECO:0000313" key="4">
    <source>
        <dbReference type="Proteomes" id="UP000758603"/>
    </source>
</evidence>
<dbReference type="Proteomes" id="UP000758603">
    <property type="component" value="Unassembled WGS sequence"/>
</dbReference>
<feature type="region of interest" description="Disordered" evidence="1">
    <location>
        <begin position="1"/>
        <end position="24"/>
    </location>
</feature>
<name>A0A9P8ZTQ3_9PEZI</name>
<evidence type="ECO:0000259" key="2">
    <source>
        <dbReference type="Pfam" id="PF00004"/>
    </source>
</evidence>
<dbReference type="RefSeq" id="XP_045955607.1">
    <property type="nucleotide sequence ID" value="XM_046100580.1"/>
</dbReference>
<dbReference type="SUPFAM" id="SSF52540">
    <property type="entry name" value="P-loop containing nucleoside triphosphate hydrolases"/>
    <property type="match status" value="1"/>
</dbReference>
<dbReference type="PANTHER" id="PTHR46411">
    <property type="entry name" value="FAMILY ATPASE, PUTATIVE-RELATED"/>
    <property type="match status" value="1"/>
</dbReference>
<dbReference type="InterPro" id="IPR027417">
    <property type="entry name" value="P-loop_NTPase"/>
</dbReference>
<feature type="compositionally biased region" description="Polar residues" evidence="1">
    <location>
        <begin position="37"/>
        <end position="54"/>
    </location>
</feature>
<keyword evidence="4" id="KW-1185">Reference proteome</keyword>
<dbReference type="GeneID" id="70129472"/>
<gene>
    <name evidence="3" type="ORF">BKA67DRAFT_539096</name>
</gene>
<dbReference type="CDD" id="cd00009">
    <property type="entry name" value="AAA"/>
    <property type="match status" value="1"/>
</dbReference>
<evidence type="ECO:0000313" key="3">
    <source>
        <dbReference type="EMBL" id="KAH6649100.1"/>
    </source>
</evidence>
<dbReference type="EMBL" id="JAGPXC010000007">
    <property type="protein sequence ID" value="KAH6649100.1"/>
    <property type="molecule type" value="Genomic_DNA"/>
</dbReference>
<organism evidence="3 4">
    <name type="scientific">Truncatella angustata</name>
    <dbReference type="NCBI Taxonomy" id="152316"/>
    <lineage>
        <taxon>Eukaryota</taxon>
        <taxon>Fungi</taxon>
        <taxon>Dikarya</taxon>
        <taxon>Ascomycota</taxon>
        <taxon>Pezizomycotina</taxon>
        <taxon>Sordariomycetes</taxon>
        <taxon>Xylariomycetidae</taxon>
        <taxon>Amphisphaeriales</taxon>
        <taxon>Sporocadaceae</taxon>
        <taxon>Truncatella</taxon>
    </lineage>
</organism>
<dbReference type="Pfam" id="PF00004">
    <property type="entry name" value="AAA"/>
    <property type="match status" value="1"/>
</dbReference>
<sequence>MPRLQQTEANPRGELKQPSRAPVFYEAEHPQRIKILSTSHGSRIFSESSAGDSGSKNDEADSEPSAFLSQDSTLDDTLSVIARALKISEESNLTIDNLQAYALELAAKPAVPRAQLIYRESIQENDQVRMYGAILRMVSEYEEEYKLVTDLIDKGVITAAYLKYLFKPEAIVVGGRDHNCRVKHMVSYDEHLGQKFHDTGDGRYMIGMAMCLKLHRPKEEERKKFEPFVGSDDLGSEAVKQDHPPDGNFVRMLPLTINGDNLKKKSWLDLNVVRINEVVWNTRALDNLVRNGKIKRLIQALVSNQVEAENSTDIISGKGNGLILLLHGGPGTGKTLTAESVAEIAHKPLYPFTCGDIGTEPEFVENYLESVLYLVKTWGCVVLLDEADIFLAQLSFEDLRRNALRTQIWGNFLRHLRELNEEGIDCVDLEDNVEQLASNKMNGR</sequence>
<reference evidence="3" key="1">
    <citation type="journal article" date="2021" name="Nat. Commun.">
        <title>Genetic determinants of endophytism in the Arabidopsis root mycobiome.</title>
        <authorList>
            <person name="Mesny F."/>
            <person name="Miyauchi S."/>
            <person name="Thiergart T."/>
            <person name="Pickel B."/>
            <person name="Atanasova L."/>
            <person name="Karlsson M."/>
            <person name="Huettel B."/>
            <person name="Barry K.W."/>
            <person name="Haridas S."/>
            <person name="Chen C."/>
            <person name="Bauer D."/>
            <person name="Andreopoulos W."/>
            <person name="Pangilinan J."/>
            <person name="LaButti K."/>
            <person name="Riley R."/>
            <person name="Lipzen A."/>
            <person name="Clum A."/>
            <person name="Drula E."/>
            <person name="Henrissat B."/>
            <person name="Kohler A."/>
            <person name="Grigoriev I.V."/>
            <person name="Martin F.M."/>
            <person name="Hacquard S."/>
        </authorList>
    </citation>
    <scope>NUCLEOTIDE SEQUENCE</scope>
    <source>
        <strain evidence="3">MPI-SDFR-AT-0073</strain>
    </source>
</reference>
<protein>
    <recommendedName>
        <fullName evidence="2">ATPase AAA-type core domain-containing protein</fullName>
    </recommendedName>
</protein>
<dbReference type="AlphaFoldDB" id="A0A9P8ZTQ3"/>
<comment type="caution">
    <text evidence="3">The sequence shown here is derived from an EMBL/GenBank/DDBJ whole genome shotgun (WGS) entry which is preliminary data.</text>
</comment>
<dbReference type="GO" id="GO:0016887">
    <property type="term" value="F:ATP hydrolysis activity"/>
    <property type="evidence" value="ECO:0007669"/>
    <property type="project" value="InterPro"/>
</dbReference>
<feature type="domain" description="ATPase AAA-type core" evidence="2">
    <location>
        <begin position="324"/>
        <end position="394"/>
    </location>
</feature>
<dbReference type="OrthoDB" id="10042665at2759"/>
<feature type="region of interest" description="Disordered" evidence="1">
    <location>
        <begin position="37"/>
        <end position="68"/>
    </location>
</feature>
<dbReference type="GO" id="GO:0005524">
    <property type="term" value="F:ATP binding"/>
    <property type="evidence" value="ECO:0007669"/>
    <property type="project" value="InterPro"/>
</dbReference>
<dbReference type="InterPro" id="IPR003959">
    <property type="entry name" value="ATPase_AAA_core"/>
</dbReference>
<dbReference type="Gene3D" id="3.40.50.300">
    <property type="entry name" value="P-loop containing nucleotide triphosphate hydrolases"/>
    <property type="match status" value="1"/>
</dbReference>
<accession>A0A9P8ZTQ3</accession>
<dbReference type="PANTHER" id="PTHR46411:SF2">
    <property type="entry name" value="AAA+ ATPASE DOMAIN-CONTAINING PROTEIN"/>
    <property type="match status" value="1"/>
</dbReference>